<dbReference type="EMBL" id="ADLN01000060">
    <property type="protein sequence ID" value="EHI59355.1"/>
    <property type="molecule type" value="Genomic_DNA"/>
</dbReference>
<sequence>MISKHNDPGRPGIRGNNVNNRKREIIAVLGFCILLAGCGKKNGVADQVPAYIETTAETTIESTTDSTAEPGVESAPYSTTDAKEDDGTETNAAKDTHYRQDLLPYITIKDGFTIADYGESVGTDYSYAVFRLCQEGKSDYDMEMYWEILVMDGEDVLTVLQIENEEYGSAFPPPSEIVLEHDVNFDGINDILLCLGHFGNQGFISYKCFLAAGDGTTFTHCPSFAGIANPAIDNEAKVVRSQWRNWAASHSWGDFYFPGQ</sequence>
<dbReference type="AlphaFoldDB" id="G5IGN4"/>
<accession>G5IGN4</accession>
<dbReference type="Proteomes" id="UP000005384">
    <property type="component" value="Unassembled WGS sequence"/>
</dbReference>
<evidence type="ECO:0000313" key="2">
    <source>
        <dbReference type="EMBL" id="EHI59355.1"/>
    </source>
</evidence>
<gene>
    <name evidence="2" type="ORF">HMPREF9473_02662</name>
</gene>
<name>G5IGN4_9FIRM</name>
<evidence type="ECO:0000256" key="1">
    <source>
        <dbReference type="SAM" id="MobiDB-lite"/>
    </source>
</evidence>
<evidence type="ECO:0000313" key="3">
    <source>
        <dbReference type="Proteomes" id="UP000005384"/>
    </source>
</evidence>
<protein>
    <submittedName>
        <fullName evidence="2">Uncharacterized protein</fullName>
    </submittedName>
</protein>
<dbReference type="PATRIC" id="fig|742737.3.peg.2672"/>
<comment type="caution">
    <text evidence="2">The sequence shown here is derived from an EMBL/GenBank/DDBJ whole genome shotgun (WGS) entry which is preliminary data.</text>
</comment>
<reference evidence="2 3" key="1">
    <citation type="submission" date="2011-08" db="EMBL/GenBank/DDBJ databases">
        <title>The Genome Sequence of Clostridium hathewayi WAL-18680.</title>
        <authorList>
            <consortium name="The Broad Institute Genome Sequencing Platform"/>
            <person name="Earl A."/>
            <person name="Ward D."/>
            <person name="Feldgarden M."/>
            <person name="Gevers D."/>
            <person name="Finegold S.M."/>
            <person name="Summanen P.H."/>
            <person name="Molitoris D.R."/>
            <person name="Song M."/>
            <person name="Daigneault M."/>
            <person name="Allen-Vercoe E."/>
            <person name="Young S.K."/>
            <person name="Zeng Q."/>
            <person name="Gargeya S."/>
            <person name="Fitzgerald M."/>
            <person name="Haas B."/>
            <person name="Abouelleil A."/>
            <person name="Alvarado L."/>
            <person name="Arachchi H.M."/>
            <person name="Berlin A."/>
            <person name="Brown A."/>
            <person name="Chapman S.B."/>
            <person name="Chen Z."/>
            <person name="Dunbar C."/>
            <person name="Freedman E."/>
            <person name="Gearin G."/>
            <person name="Gellesch M."/>
            <person name="Goldberg J."/>
            <person name="Griggs A."/>
            <person name="Gujja S."/>
            <person name="Heiman D."/>
            <person name="Howarth C."/>
            <person name="Larson L."/>
            <person name="Lui A."/>
            <person name="MacDonald P.J.P."/>
            <person name="Montmayeur A."/>
            <person name="Murphy C."/>
            <person name="Neiman D."/>
            <person name="Pearson M."/>
            <person name="Priest M."/>
            <person name="Roberts A."/>
            <person name="Saif S."/>
            <person name="Shea T."/>
            <person name="Shenoy N."/>
            <person name="Sisk P."/>
            <person name="Stolte C."/>
            <person name="Sykes S."/>
            <person name="Wortman J."/>
            <person name="Nusbaum C."/>
            <person name="Birren B."/>
        </authorList>
    </citation>
    <scope>NUCLEOTIDE SEQUENCE [LARGE SCALE GENOMIC DNA]</scope>
    <source>
        <strain evidence="2 3">WAL-18680</strain>
    </source>
</reference>
<dbReference type="InterPro" id="IPR058087">
    <property type="entry name" value="XAC2610_dom"/>
</dbReference>
<feature type="region of interest" description="Disordered" evidence="1">
    <location>
        <begin position="59"/>
        <end position="93"/>
    </location>
</feature>
<proteinExistence type="predicted"/>
<dbReference type="NCBIfam" id="NF047539">
    <property type="entry name" value="XAC2610_fam"/>
    <property type="match status" value="1"/>
</dbReference>
<feature type="compositionally biased region" description="Low complexity" evidence="1">
    <location>
        <begin position="59"/>
        <end position="69"/>
    </location>
</feature>
<keyword evidence="3" id="KW-1185">Reference proteome</keyword>
<organism evidence="2 3">
    <name type="scientific">Hungatella hathewayi WAL-18680</name>
    <dbReference type="NCBI Taxonomy" id="742737"/>
    <lineage>
        <taxon>Bacteria</taxon>
        <taxon>Bacillati</taxon>
        <taxon>Bacillota</taxon>
        <taxon>Clostridia</taxon>
        <taxon>Lachnospirales</taxon>
        <taxon>Lachnospiraceae</taxon>
        <taxon>Hungatella</taxon>
    </lineage>
</organism>
<dbReference type="HOGENOM" id="CLU_1068634_0_0_9"/>